<dbReference type="EMBL" id="HBGH01008616">
    <property type="protein sequence ID" value="CAD9232645.1"/>
    <property type="molecule type" value="Transcribed_RNA"/>
</dbReference>
<dbReference type="InterPro" id="IPR015947">
    <property type="entry name" value="PUA-like_sf"/>
</dbReference>
<organism evidence="15">
    <name type="scientific">Compsopogon caeruleus</name>
    <dbReference type="NCBI Taxonomy" id="31354"/>
    <lineage>
        <taxon>Eukaryota</taxon>
        <taxon>Rhodophyta</taxon>
        <taxon>Compsopogonophyceae</taxon>
        <taxon>Compsopogonales</taxon>
        <taxon>Compsopogonaceae</taxon>
        <taxon>Compsopogon</taxon>
    </lineage>
</organism>
<dbReference type="CDD" id="cd00517">
    <property type="entry name" value="ATPS"/>
    <property type="match status" value="1"/>
</dbReference>
<sequence>MDRAAFVNGLWGGKIVPVGVNSVVRSQHGRIRRVEFRRVRLVGTMGMSTGTMEAPTELFVSDVQREARRSAAEMMPSVTLSEVDLQWTHVLSEGWAAPLKGFMREKEYVQTLHFNSYRSPDGGVVNQSIPIVLAISEEQKLQLEGKSEFALRHPDTNAVVAILRDPEIFRHNKEERVARTFGMTDPRHPYADVIFNSGDWLVGGEIEVLDRIRYNDGLDQYRLSPKELREEYKRRNADAVFVFQLRNPIHNGHALLMTSTRQQLLERGFKNPILLVHQIGGKVKGDDIPLPQRIQQNLCVLNEGVLDPATTILGIFPSPMIYAGPTEVQWHAKARLNAGCQFYIVGRDPAGMKHPATDEDLYDPWHGRTALLHAPGLETLEILPFRVAAYDKTVGKMAFFDPNRADDFVFISGTKMRKFAASGETPPDGFMAPSAWQVLVDYYKSKSV</sequence>
<keyword evidence="7" id="KW-0548">Nucleotidyltransferase</keyword>
<dbReference type="NCBIfam" id="TIGR00339">
    <property type="entry name" value="sopT"/>
    <property type="match status" value="1"/>
</dbReference>
<reference evidence="15" key="1">
    <citation type="submission" date="2021-01" db="EMBL/GenBank/DDBJ databases">
        <authorList>
            <person name="Corre E."/>
            <person name="Pelletier E."/>
            <person name="Niang G."/>
            <person name="Scheremetjew M."/>
            <person name="Finn R."/>
            <person name="Kale V."/>
            <person name="Holt S."/>
            <person name="Cochrane G."/>
            <person name="Meng A."/>
            <person name="Brown T."/>
            <person name="Cohen L."/>
        </authorList>
    </citation>
    <scope>NUCLEOTIDE SEQUENCE</scope>
    <source>
        <strain evidence="15">SAG 36.94</strain>
    </source>
</reference>
<keyword evidence="9" id="KW-0067">ATP-binding</keyword>
<keyword evidence="8" id="KW-0547">Nucleotide-binding</keyword>
<dbReference type="GO" id="GO:0005524">
    <property type="term" value="F:ATP binding"/>
    <property type="evidence" value="ECO:0007669"/>
    <property type="project" value="UniProtKB-KW"/>
</dbReference>
<proteinExistence type="inferred from homology"/>
<dbReference type="Gene3D" id="3.10.400.10">
    <property type="entry name" value="Sulfate adenylyltransferase"/>
    <property type="match status" value="1"/>
</dbReference>
<keyword evidence="6" id="KW-0808">Transferase</keyword>
<dbReference type="Gene3D" id="3.40.50.620">
    <property type="entry name" value="HUPs"/>
    <property type="match status" value="1"/>
</dbReference>
<name>A0A7S1TF61_9RHOD</name>
<evidence type="ECO:0000256" key="1">
    <source>
        <dbReference type="ARBA" id="ARBA00004229"/>
    </source>
</evidence>
<dbReference type="AlphaFoldDB" id="A0A7S1TF61"/>
<keyword evidence="5" id="KW-0934">Plastid</keyword>
<comment type="similarity">
    <text evidence="11">Belongs to the sulfate adenylyltransferase family.</text>
</comment>
<dbReference type="InterPro" id="IPR025980">
    <property type="entry name" value="ATP-Sase_PUA-like_dom"/>
</dbReference>
<evidence type="ECO:0000256" key="8">
    <source>
        <dbReference type="ARBA" id="ARBA00022741"/>
    </source>
</evidence>
<evidence type="ECO:0000259" key="13">
    <source>
        <dbReference type="Pfam" id="PF01747"/>
    </source>
</evidence>
<evidence type="ECO:0000256" key="12">
    <source>
        <dbReference type="ARBA" id="ARBA00049370"/>
    </source>
</evidence>
<keyword evidence="10" id="KW-0809">Transit peptide</keyword>
<gene>
    <name evidence="15" type="ORF">CCAE0312_LOCUS4728</name>
</gene>
<dbReference type="InterPro" id="IPR002650">
    <property type="entry name" value="Sulphate_adenylyltransferase"/>
</dbReference>
<comment type="catalytic activity">
    <reaction evidence="12">
        <text>sulfate + ATP + H(+) = adenosine 5'-phosphosulfate + diphosphate</text>
        <dbReference type="Rhea" id="RHEA:18133"/>
        <dbReference type="ChEBI" id="CHEBI:15378"/>
        <dbReference type="ChEBI" id="CHEBI:16189"/>
        <dbReference type="ChEBI" id="CHEBI:30616"/>
        <dbReference type="ChEBI" id="CHEBI:33019"/>
        <dbReference type="ChEBI" id="CHEBI:58243"/>
        <dbReference type="EC" id="2.7.7.4"/>
    </reaction>
</comment>
<evidence type="ECO:0000256" key="4">
    <source>
        <dbReference type="ARBA" id="ARBA00022528"/>
    </source>
</evidence>
<dbReference type="SUPFAM" id="SSF52374">
    <property type="entry name" value="Nucleotidylyl transferase"/>
    <property type="match status" value="1"/>
</dbReference>
<dbReference type="GO" id="GO:0009507">
    <property type="term" value="C:chloroplast"/>
    <property type="evidence" value="ECO:0007669"/>
    <property type="project" value="UniProtKB-SubCell"/>
</dbReference>
<feature type="domain" description="ATP-sulfurylase PUA-like" evidence="14">
    <location>
        <begin position="57"/>
        <end position="210"/>
    </location>
</feature>
<evidence type="ECO:0000259" key="14">
    <source>
        <dbReference type="Pfam" id="PF14306"/>
    </source>
</evidence>
<dbReference type="InterPro" id="IPR024951">
    <property type="entry name" value="Sulfurylase_cat_dom"/>
</dbReference>
<feature type="domain" description="Sulphate adenylyltransferase catalytic" evidence="13">
    <location>
        <begin position="219"/>
        <end position="441"/>
    </location>
</feature>
<evidence type="ECO:0000256" key="10">
    <source>
        <dbReference type="ARBA" id="ARBA00022946"/>
    </source>
</evidence>
<dbReference type="GO" id="GO:0004781">
    <property type="term" value="F:sulfate adenylyltransferase (ATP) activity"/>
    <property type="evidence" value="ECO:0007669"/>
    <property type="project" value="UniProtKB-EC"/>
</dbReference>
<accession>A0A7S1TF61</accession>
<keyword evidence="4" id="KW-0150">Chloroplast</keyword>
<dbReference type="SUPFAM" id="SSF88697">
    <property type="entry name" value="PUA domain-like"/>
    <property type="match status" value="1"/>
</dbReference>
<evidence type="ECO:0000256" key="6">
    <source>
        <dbReference type="ARBA" id="ARBA00022679"/>
    </source>
</evidence>
<evidence type="ECO:0000256" key="9">
    <source>
        <dbReference type="ARBA" id="ARBA00022840"/>
    </source>
</evidence>
<evidence type="ECO:0000313" key="15">
    <source>
        <dbReference type="EMBL" id="CAD9232645.1"/>
    </source>
</evidence>
<dbReference type="FunFam" id="3.40.50.620:FF:000006">
    <property type="entry name" value="bifunctional 3'-phosphoadenosine 5'-phosphosulfate synthase 1"/>
    <property type="match status" value="1"/>
</dbReference>
<dbReference type="GO" id="GO:0000103">
    <property type="term" value="P:sulfate assimilation"/>
    <property type="evidence" value="ECO:0007669"/>
    <property type="project" value="InterPro"/>
</dbReference>
<dbReference type="FunFam" id="3.10.400.10:FF:000002">
    <property type="entry name" value="ATP sulfurylase 2"/>
    <property type="match status" value="1"/>
</dbReference>
<evidence type="ECO:0000256" key="5">
    <source>
        <dbReference type="ARBA" id="ARBA00022640"/>
    </source>
</evidence>
<evidence type="ECO:0000256" key="7">
    <source>
        <dbReference type="ARBA" id="ARBA00022695"/>
    </source>
</evidence>
<evidence type="ECO:0000256" key="2">
    <source>
        <dbReference type="ARBA" id="ARBA00005048"/>
    </source>
</evidence>
<dbReference type="PANTHER" id="PTHR11055">
    <property type="entry name" value="BIFUNCTIONAL 3'-PHOSPHOADENOSINE 5'-PHOSPHOSULFATE SYNTHASE"/>
    <property type="match status" value="1"/>
</dbReference>
<protein>
    <recommendedName>
        <fullName evidence="3">sulfate adenylyltransferase</fullName>
        <ecNumber evidence="3">2.7.7.4</ecNumber>
    </recommendedName>
</protein>
<comment type="subcellular location">
    <subcellularLocation>
        <location evidence="1">Plastid</location>
        <location evidence="1">Chloroplast</location>
    </subcellularLocation>
</comment>
<comment type="pathway">
    <text evidence="2">Sulfur metabolism; hydrogen sulfide biosynthesis; sulfite from sulfate: step 1/3.</text>
</comment>
<dbReference type="PANTHER" id="PTHR11055:SF37">
    <property type="entry name" value="ATP SULFURYLASE 2"/>
    <property type="match status" value="1"/>
</dbReference>
<dbReference type="Pfam" id="PF01747">
    <property type="entry name" value="ATP-sulfurylase"/>
    <property type="match status" value="1"/>
</dbReference>
<dbReference type="Pfam" id="PF14306">
    <property type="entry name" value="PUA_2"/>
    <property type="match status" value="1"/>
</dbReference>
<dbReference type="EC" id="2.7.7.4" evidence="3"/>
<dbReference type="GO" id="GO:0004020">
    <property type="term" value="F:adenylylsulfate kinase activity"/>
    <property type="evidence" value="ECO:0007669"/>
    <property type="project" value="TreeGrafter"/>
</dbReference>
<dbReference type="InterPro" id="IPR014729">
    <property type="entry name" value="Rossmann-like_a/b/a_fold"/>
</dbReference>
<evidence type="ECO:0000256" key="3">
    <source>
        <dbReference type="ARBA" id="ARBA00012391"/>
    </source>
</evidence>
<evidence type="ECO:0000256" key="11">
    <source>
        <dbReference type="ARBA" id="ARBA00037980"/>
    </source>
</evidence>